<dbReference type="RefSeq" id="WP_279675091.1">
    <property type="nucleotide sequence ID" value="NZ_CP122566.1"/>
</dbReference>
<dbReference type="GO" id="GO:0016020">
    <property type="term" value="C:membrane"/>
    <property type="evidence" value="ECO:0007669"/>
    <property type="project" value="TreeGrafter"/>
</dbReference>
<dbReference type="GO" id="GO:0016285">
    <property type="term" value="F:alanyl aminopeptidase activity"/>
    <property type="evidence" value="ECO:0007669"/>
    <property type="project" value="UniProtKB-EC"/>
</dbReference>
<dbReference type="GO" id="GO:0042277">
    <property type="term" value="F:peptide binding"/>
    <property type="evidence" value="ECO:0007669"/>
    <property type="project" value="TreeGrafter"/>
</dbReference>
<keyword evidence="8" id="KW-0479">Metal-binding</keyword>
<protein>
    <recommendedName>
        <fullName evidence="5">Aminopeptidase N</fullName>
        <ecNumber evidence="4">3.4.11.2</ecNumber>
    </recommendedName>
    <alternativeName>
        <fullName evidence="12">Alanine aminopeptidase</fullName>
    </alternativeName>
    <alternativeName>
        <fullName evidence="13">Lysyl aminopeptidase</fullName>
    </alternativeName>
</protein>
<dbReference type="PANTHER" id="PTHR11533:SF174">
    <property type="entry name" value="PUROMYCIN-SENSITIVE AMINOPEPTIDASE-RELATED"/>
    <property type="match status" value="1"/>
</dbReference>
<keyword evidence="6 17" id="KW-0031">Aminopeptidase</keyword>
<dbReference type="FunFam" id="1.10.390.10:FF:000004">
    <property type="entry name" value="Aminopeptidase N"/>
    <property type="match status" value="1"/>
</dbReference>
<evidence type="ECO:0000256" key="7">
    <source>
        <dbReference type="ARBA" id="ARBA00022670"/>
    </source>
</evidence>
<evidence type="ECO:0000256" key="12">
    <source>
        <dbReference type="ARBA" id="ARBA00029811"/>
    </source>
</evidence>
<dbReference type="GO" id="GO:0005737">
    <property type="term" value="C:cytoplasm"/>
    <property type="evidence" value="ECO:0007669"/>
    <property type="project" value="TreeGrafter"/>
</dbReference>
<dbReference type="InterPro" id="IPR045357">
    <property type="entry name" value="Aminopeptidase_N-like_N"/>
</dbReference>
<proteinExistence type="inferred from homology"/>
<evidence type="ECO:0000259" key="16">
    <source>
        <dbReference type="Pfam" id="PF17900"/>
    </source>
</evidence>
<gene>
    <name evidence="17" type="primary">pepN</name>
    <name evidence="17" type="ORF">QDX21_02540</name>
</gene>
<dbReference type="Pfam" id="PF17900">
    <property type="entry name" value="Peptidase_M1_N"/>
    <property type="match status" value="1"/>
</dbReference>
<evidence type="ECO:0000256" key="13">
    <source>
        <dbReference type="ARBA" id="ARBA00031533"/>
    </source>
</evidence>
<dbReference type="PANTHER" id="PTHR11533">
    <property type="entry name" value="PROTEASE M1 ZINC METALLOPROTEASE"/>
    <property type="match status" value="1"/>
</dbReference>
<evidence type="ECO:0000256" key="1">
    <source>
        <dbReference type="ARBA" id="ARBA00000098"/>
    </source>
</evidence>
<feature type="domain" description="Peptidase M1 membrane alanine aminopeptidase" evidence="14">
    <location>
        <begin position="262"/>
        <end position="475"/>
    </location>
</feature>
<feature type="domain" description="Aminopeptidase N-like N-terminal" evidence="16">
    <location>
        <begin position="111"/>
        <end position="216"/>
    </location>
</feature>
<evidence type="ECO:0000256" key="2">
    <source>
        <dbReference type="ARBA" id="ARBA00001947"/>
    </source>
</evidence>
<evidence type="ECO:0000256" key="9">
    <source>
        <dbReference type="ARBA" id="ARBA00022801"/>
    </source>
</evidence>
<keyword evidence="18" id="KW-1185">Reference proteome</keyword>
<evidence type="ECO:0000256" key="10">
    <source>
        <dbReference type="ARBA" id="ARBA00022833"/>
    </source>
</evidence>
<dbReference type="Pfam" id="PF01433">
    <property type="entry name" value="Peptidase_M1"/>
    <property type="match status" value="1"/>
</dbReference>
<evidence type="ECO:0000256" key="5">
    <source>
        <dbReference type="ARBA" id="ARBA00015611"/>
    </source>
</evidence>
<keyword evidence="11" id="KW-0482">Metalloprotease</keyword>
<dbReference type="EMBL" id="CP122566">
    <property type="protein sequence ID" value="WGH93694.1"/>
    <property type="molecule type" value="Genomic_DNA"/>
</dbReference>
<comment type="similarity">
    <text evidence="3">Belongs to the peptidase M1 family.</text>
</comment>
<dbReference type="GO" id="GO:0043171">
    <property type="term" value="P:peptide catabolic process"/>
    <property type="evidence" value="ECO:0007669"/>
    <property type="project" value="TreeGrafter"/>
</dbReference>
<keyword evidence="9 17" id="KW-0378">Hydrolase</keyword>
<evidence type="ECO:0000256" key="8">
    <source>
        <dbReference type="ARBA" id="ARBA00022723"/>
    </source>
</evidence>
<dbReference type="SUPFAM" id="SSF63737">
    <property type="entry name" value="Leukotriene A4 hydrolase N-terminal domain"/>
    <property type="match status" value="1"/>
</dbReference>
<reference evidence="17 18" key="1">
    <citation type="submission" date="2023-03" db="EMBL/GenBank/DDBJ databases">
        <title>Complete genome sequences of several Auritidibacter ignavus strains isolated from ear infections.</title>
        <authorList>
            <person name="Baehr T."/>
            <person name="Baumhoegger A.M."/>
        </authorList>
    </citation>
    <scope>NUCLEOTIDE SEQUENCE [LARGE SCALE GENOMIC DNA]</scope>
    <source>
        <strain evidence="17 18">BABAE-6</strain>
    </source>
</reference>
<accession>A0AAJ6AK56</accession>
<keyword evidence="10" id="KW-0862">Zinc</keyword>
<organism evidence="17 18">
    <name type="scientific">Auritidibacter ignavus</name>
    <dbReference type="NCBI Taxonomy" id="678932"/>
    <lineage>
        <taxon>Bacteria</taxon>
        <taxon>Bacillati</taxon>
        <taxon>Actinomycetota</taxon>
        <taxon>Actinomycetes</taxon>
        <taxon>Micrococcales</taxon>
        <taxon>Micrococcaceae</taxon>
        <taxon>Auritidibacter</taxon>
    </lineage>
</organism>
<evidence type="ECO:0000256" key="4">
    <source>
        <dbReference type="ARBA" id="ARBA00012564"/>
    </source>
</evidence>
<sequence length="924" mass="103045">MENMVDINSAAQPQIIDGIPDTTRLSRAEAQQRAEMLRVISYDVDVDITGAENLDQPDYPVHTQIHLEVTSDQPSVTTFLDYLGASVTQVLVDGVAVPGEMLGHNRIVLTELAPGEHQVSISSRSRYSRSGEGLHRFQDPQTNQVYLYTQYEPADARRVFPTFEQPDLKARFTFHLSGPEQWVLASNQPETERTTLDQPGMVRVSFAPTAPISTYITTLLAGPYRVFTDRWQGHAETDTAPIELRIFARESLADAVDAEELFDLTRRGLDFFHHHFGFSYPWGKYDQAFVPEYNLGAMENPGLVTFTEDYVFTSSSTTAQHQARANTLMHEMSHMWFGDLVTMKWWDDLWLKESFADFMGALAVAEATEFPGSWTTFAHGRKGWAYLQDRYSTTHPIVADIADLEAARQNFDGITYAKGAAVIKQLVAFIGQDNFMAACRDYFDRFAYSNATLKDFMEVLGRTAGTDTTAWAQAWLHTSGFSTLRLHPDEHLSSVTLTQHGTDPATGNDQLRPHTLEVGIYQPNPERATEGTTWLTRALSEPVFFDTTETTVSLQGHESQVSAPHTPRLLLANDRDLTYARLQLDPASVSAALTYPIADDLASGVTWASLWTMVRHAELPAEDFVAGVARISPQINDVGVHARMLNQAITALERFAPTGQRVQLRRRLAESLTGGLETLGDGSDRQLNAARALARLAHHLPELGGDLVVLLGSSDPVHTSGLAPGLRVDDELRWQFLIALASHGAVDQQRLDRELDQHVSAANRIHYLTARAALPEVEQQHRFVDQVLTGTDDHGTALSNHELTAIARGVSISGQAVLDNTWDRLRDHLESIWSDRSNGLASRTITGLYPGHQDFTGSFQQATQPDQDNTSQLVDSQWLLAQSTSWLTEHRDAPAALRRVITELAEDLRCELYAQAKRWHNNRQ</sequence>
<evidence type="ECO:0000259" key="15">
    <source>
        <dbReference type="Pfam" id="PF11838"/>
    </source>
</evidence>
<dbReference type="CDD" id="cd09602">
    <property type="entry name" value="M1_APN"/>
    <property type="match status" value="1"/>
</dbReference>
<dbReference type="PRINTS" id="PR00756">
    <property type="entry name" value="ALADIPTASE"/>
</dbReference>
<dbReference type="SUPFAM" id="SSF55486">
    <property type="entry name" value="Metalloproteases ('zincins'), catalytic domain"/>
    <property type="match status" value="1"/>
</dbReference>
<dbReference type="InterPro" id="IPR014782">
    <property type="entry name" value="Peptidase_M1_dom"/>
</dbReference>
<dbReference type="GO" id="GO:0008270">
    <property type="term" value="F:zinc ion binding"/>
    <property type="evidence" value="ECO:0007669"/>
    <property type="project" value="InterPro"/>
</dbReference>
<dbReference type="GO" id="GO:0005615">
    <property type="term" value="C:extracellular space"/>
    <property type="evidence" value="ECO:0007669"/>
    <property type="project" value="TreeGrafter"/>
</dbReference>
<evidence type="ECO:0000256" key="11">
    <source>
        <dbReference type="ARBA" id="ARBA00023049"/>
    </source>
</evidence>
<dbReference type="InterPro" id="IPR027268">
    <property type="entry name" value="Peptidase_M4/M1_CTD_sf"/>
</dbReference>
<evidence type="ECO:0000313" key="17">
    <source>
        <dbReference type="EMBL" id="WGH93694.1"/>
    </source>
</evidence>
<dbReference type="GO" id="GO:0070006">
    <property type="term" value="F:metalloaminopeptidase activity"/>
    <property type="evidence" value="ECO:0007669"/>
    <property type="project" value="TreeGrafter"/>
</dbReference>
<evidence type="ECO:0000313" key="18">
    <source>
        <dbReference type="Proteomes" id="UP001224674"/>
    </source>
</evidence>
<comment type="cofactor">
    <cofactor evidence="2">
        <name>Zn(2+)</name>
        <dbReference type="ChEBI" id="CHEBI:29105"/>
    </cofactor>
</comment>
<evidence type="ECO:0000259" key="14">
    <source>
        <dbReference type="Pfam" id="PF01433"/>
    </source>
</evidence>
<feature type="domain" description="ERAP1-like C-terminal" evidence="15">
    <location>
        <begin position="570"/>
        <end position="854"/>
    </location>
</feature>
<dbReference type="Gene3D" id="1.10.390.10">
    <property type="entry name" value="Neutral Protease Domain 2"/>
    <property type="match status" value="1"/>
</dbReference>
<dbReference type="NCBIfam" id="TIGR02412">
    <property type="entry name" value="pepN_strep_liv"/>
    <property type="match status" value="1"/>
</dbReference>
<dbReference type="Proteomes" id="UP001224674">
    <property type="component" value="Chromosome"/>
</dbReference>
<dbReference type="InterPro" id="IPR024571">
    <property type="entry name" value="ERAP1-like_C_dom"/>
</dbReference>
<dbReference type="EC" id="3.4.11.2" evidence="4"/>
<dbReference type="InterPro" id="IPR001930">
    <property type="entry name" value="Peptidase_M1"/>
</dbReference>
<evidence type="ECO:0000256" key="3">
    <source>
        <dbReference type="ARBA" id="ARBA00010136"/>
    </source>
</evidence>
<dbReference type="Gene3D" id="2.60.40.1730">
    <property type="entry name" value="tricorn interacting facor f3 domain"/>
    <property type="match status" value="1"/>
</dbReference>
<dbReference type="InterPro" id="IPR050344">
    <property type="entry name" value="Peptidase_M1_aminopeptidases"/>
</dbReference>
<name>A0AAJ6AK56_9MICC</name>
<dbReference type="InterPro" id="IPR042097">
    <property type="entry name" value="Aminopeptidase_N-like_N_sf"/>
</dbReference>
<dbReference type="InterPro" id="IPR012778">
    <property type="entry name" value="Pept_M1_aminopeptidase"/>
</dbReference>
<dbReference type="GO" id="GO:0006508">
    <property type="term" value="P:proteolysis"/>
    <property type="evidence" value="ECO:0007669"/>
    <property type="project" value="UniProtKB-KW"/>
</dbReference>
<dbReference type="AlphaFoldDB" id="A0AAJ6AK56"/>
<evidence type="ECO:0000256" key="6">
    <source>
        <dbReference type="ARBA" id="ARBA00022438"/>
    </source>
</evidence>
<comment type="catalytic activity">
    <reaction evidence="1">
        <text>Release of an N-terminal amino acid, Xaa-|-Yaa- from a peptide, amide or arylamide. Xaa is preferably Ala, but may be most amino acids including Pro (slow action). When a terminal hydrophobic residue is followed by a prolyl residue, the two may be released as an intact Xaa-Pro dipeptide.</text>
        <dbReference type="EC" id="3.4.11.2"/>
    </reaction>
</comment>
<keyword evidence="7" id="KW-0645">Protease</keyword>
<dbReference type="Pfam" id="PF11838">
    <property type="entry name" value="ERAP1_C"/>
    <property type="match status" value="1"/>
</dbReference>